<dbReference type="GO" id="GO:0016787">
    <property type="term" value="F:hydrolase activity"/>
    <property type="evidence" value="ECO:0007669"/>
    <property type="project" value="UniProtKB-KW"/>
</dbReference>
<dbReference type="KEGG" id="yrh:AABB31_07440"/>
<dbReference type="InterPro" id="IPR050261">
    <property type="entry name" value="FrsA_esterase"/>
</dbReference>
<proteinExistence type="predicted"/>
<accession>A0AAN0NJZ6</accession>
<dbReference type="SUPFAM" id="SSF53474">
    <property type="entry name" value="alpha/beta-Hydrolases"/>
    <property type="match status" value="1"/>
</dbReference>
<name>A0AAN0NJZ6_9RHOB</name>
<dbReference type="AlphaFoldDB" id="A0AAN0NJZ6"/>
<evidence type="ECO:0000313" key="3">
    <source>
        <dbReference type="EMBL" id="WZU68701.1"/>
    </source>
</evidence>
<evidence type="ECO:0000313" key="4">
    <source>
        <dbReference type="Proteomes" id="UP001470809"/>
    </source>
</evidence>
<dbReference type="EMBL" id="CP151767">
    <property type="protein sequence ID" value="WZU68701.1"/>
    <property type="molecule type" value="Genomic_DNA"/>
</dbReference>
<feature type="signal peptide" evidence="2">
    <location>
        <begin position="1"/>
        <end position="19"/>
    </location>
</feature>
<organism evidence="3 4">
    <name type="scientific">Yoonia rhodophyticola</name>
    <dbReference type="NCBI Taxonomy" id="3137370"/>
    <lineage>
        <taxon>Bacteria</taxon>
        <taxon>Pseudomonadati</taxon>
        <taxon>Pseudomonadota</taxon>
        <taxon>Alphaproteobacteria</taxon>
        <taxon>Rhodobacterales</taxon>
        <taxon>Paracoccaceae</taxon>
        <taxon>Yoonia</taxon>
    </lineage>
</organism>
<dbReference type="PANTHER" id="PTHR22946">
    <property type="entry name" value="DIENELACTONE HYDROLASE DOMAIN-CONTAINING PROTEIN-RELATED"/>
    <property type="match status" value="1"/>
</dbReference>
<evidence type="ECO:0000256" key="1">
    <source>
        <dbReference type="ARBA" id="ARBA00022801"/>
    </source>
</evidence>
<dbReference type="InterPro" id="IPR029058">
    <property type="entry name" value="AB_hydrolase_fold"/>
</dbReference>
<keyword evidence="4" id="KW-1185">Reference proteome</keyword>
<gene>
    <name evidence="3" type="ORF">AABB31_07440</name>
</gene>
<sequence length="409" mass="43796">MKISTITTSLLCGTLLATAVPTVSVAEGTGFFRDIRPNHWVWNGADPNTTNEVLARVRAASPDAEYSDLADGEGATIWLEEFNQIGDGFVAMAEEQEALGLTGAAAELYMRASANYTLAKYPLIDPSPQESAAFEASLDTLHRAYKLRGYDVARVTAPFMDGMADGHLLTPPGQTPAGGWPLVIASNGIDVNQGEFFTFAEMVADRGMAFLMYDIAGTGTNAEFQLTPDYDQIPVSFAETLGATDAFDANRIAVLGVSFGGNAVVKLAHTRPDLIAAAVNFCGPLHAAFQLPADQLENVGLMYRLALYDRTEIDGSVAPDAFLAHMRGFSLIDQGIVTPGEATTDVPILSVNARGDYVAPEFDMELATGSTTDGQIIWNGEGDHCPQDRFEVMPQIADWLEDKLAVVQG</sequence>
<dbReference type="InterPro" id="IPR010520">
    <property type="entry name" value="FrsA-like"/>
</dbReference>
<evidence type="ECO:0000256" key="2">
    <source>
        <dbReference type="SAM" id="SignalP"/>
    </source>
</evidence>
<feature type="chain" id="PRO_5042997855" evidence="2">
    <location>
        <begin position="20"/>
        <end position="409"/>
    </location>
</feature>
<dbReference type="Proteomes" id="UP001470809">
    <property type="component" value="Chromosome"/>
</dbReference>
<dbReference type="RefSeq" id="WP_342077992.1">
    <property type="nucleotide sequence ID" value="NZ_CP151767.2"/>
</dbReference>
<protein>
    <submittedName>
        <fullName evidence="3">Alpha/beta hydrolase</fullName>
    </submittedName>
</protein>
<reference evidence="3 4" key="2">
    <citation type="submission" date="2024-08" db="EMBL/GenBank/DDBJ databases">
        <title>Phylogenomic analyses of a clade within the roseobacter group suggest taxonomic reassignments of species of the genera Aestuariivita, Citreicella, Loktanella, Nautella, Pelagibaca, Ruegeria, Thalassobius, Thiobacimonas and Tropicibacter, and the proposal o.</title>
        <authorList>
            <person name="Jeon C.O."/>
        </authorList>
    </citation>
    <scope>NUCLEOTIDE SEQUENCE [LARGE SCALE GENOMIC DNA]</scope>
    <source>
        <strain evidence="3 4">SS1-5</strain>
    </source>
</reference>
<dbReference type="Pfam" id="PF06500">
    <property type="entry name" value="FrsA-like"/>
    <property type="match status" value="1"/>
</dbReference>
<keyword evidence="1 3" id="KW-0378">Hydrolase</keyword>
<keyword evidence="2" id="KW-0732">Signal</keyword>
<dbReference type="Gene3D" id="3.40.50.1820">
    <property type="entry name" value="alpha/beta hydrolase"/>
    <property type="match status" value="1"/>
</dbReference>
<reference evidence="4" key="1">
    <citation type="submission" date="2024-04" db="EMBL/GenBank/DDBJ databases">
        <title>Phylogenomic analyses of a clade within the roseobacter group suggest taxonomic reassignments of species of the genera Aestuariivita, Citreicella, Loktanella, Nautella, Pelagibaca, Ruegeria, Thalassobius, Thiobacimonas and Tropicibacter, and the proposal o.</title>
        <authorList>
            <person name="Jeon C.O."/>
        </authorList>
    </citation>
    <scope>NUCLEOTIDE SEQUENCE [LARGE SCALE GENOMIC DNA]</scope>
    <source>
        <strain evidence="4">SS1-5</strain>
    </source>
</reference>